<dbReference type="GO" id="GO:0001965">
    <property type="term" value="F:G-protein alpha-subunit binding"/>
    <property type="evidence" value="ECO:0007669"/>
    <property type="project" value="InterPro"/>
</dbReference>
<feature type="region of interest" description="Disordered" evidence="1">
    <location>
        <begin position="143"/>
        <end position="173"/>
    </location>
</feature>
<dbReference type="InterPro" id="IPR036305">
    <property type="entry name" value="RGS_sf"/>
</dbReference>
<name>A0A3P9LKQ1_ORYLA</name>
<dbReference type="SMART" id="SM00315">
    <property type="entry name" value="RGS"/>
    <property type="match status" value="1"/>
</dbReference>
<reference key="1">
    <citation type="journal article" date="2007" name="Nature">
        <title>The medaka draft genome and insights into vertebrate genome evolution.</title>
        <authorList>
            <person name="Kasahara M."/>
            <person name="Naruse K."/>
            <person name="Sasaki S."/>
            <person name="Nakatani Y."/>
            <person name="Qu W."/>
            <person name="Ahsan B."/>
            <person name="Yamada T."/>
            <person name="Nagayasu Y."/>
            <person name="Doi K."/>
            <person name="Kasai Y."/>
            <person name="Jindo T."/>
            <person name="Kobayashi D."/>
            <person name="Shimada A."/>
            <person name="Toyoda A."/>
            <person name="Kuroki Y."/>
            <person name="Fujiyama A."/>
            <person name="Sasaki T."/>
            <person name="Shimizu A."/>
            <person name="Asakawa S."/>
            <person name="Shimizu N."/>
            <person name="Hashimoto S."/>
            <person name="Yang J."/>
            <person name="Lee Y."/>
            <person name="Matsushima K."/>
            <person name="Sugano S."/>
            <person name="Sakaizumi M."/>
            <person name="Narita T."/>
            <person name="Ohishi K."/>
            <person name="Haga S."/>
            <person name="Ohta F."/>
            <person name="Nomoto H."/>
            <person name="Nogata K."/>
            <person name="Morishita T."/>
            <person name="Endo T."/>
            <person name="Shin-I T."/>
            <person name="Takeda H."/>
            <person name="Morishita S."/>
            <person name="Kohara Y."/>
        </authorList>
    </citation>
    <scope>NUCLEOTIDE SEQUENCE [LARGE SCALE GENOMIC DNA]</scope>
    <source>
        <strain>Hd-rR</strain>
    </source>
</reference>
<dbReference type="Proteomes" id="UP000265180">
    <property type="component" value="Chromosome 16"/>
</dbReference>
<dbReference type="PANTHER" id="PTHR46583">
    <property type="entry name" value="REGULATOR OF G-PROTEIN SIGNALING 22"/>
    <property type="match status" value="1"/>
</dbReference>
<dbReference type="Gene3D" id="1.10.167.10">
    <property type="entry name" value="Regulator of G-protein Signalling 4, domain 2"/>
    <property type="match status" value="4"/>
</dbReference>
<feature type="region of interest" description="Disordered" evidence="1">
    <location>
        <begin position="945"/>
        <end position="996"/>
    </location>
</feature>
<dbReference type="InterPro" id="IPR042651">
    <property type="entry name" value="Rgs22"/>
</dbReference>
<proteinExistence type="predicted"/>
<reference evidence="3" key="4">
    <citation type="submission" date="2025-09" db="UniProtKB">
        <authorList>
            <consortium name="Ensembl"/>
        </authorList>
    </citation>
    <scope>IDENTIFICATION</scope>
    <source>
        <strain evidence="3">HNI</strain>
    </source>
</reference>
<evidence type="ECO:0000259" key="2">
    <source>
        <dbReference type="PROSITE" id="PS50132"/>
    </source>
</evidence>
<dbReference type="Pfam" id="PF00615">
    <property type="entry name" value="RGS"/>
    <property type="match status" value="2"/>
</dbReference>
<feature type="region of interest" description="Disordered" evidence="1">
    <location>
        <begin position="782"/>
        <end position="801"/>
    </location>
</feature>
<feature type="domain" description="RGS" evidence="2">
    <location>
        <begin position="808"/>
        <end position="914"/>
    </location>
</feature>
<organism evidence="3 4">
    <name type="scientific">Oryzias latipes</name>
    <name type="common">Japanese rice fish</name>
    <name type="synonym">Japanese killifish</name>
    <dbReference type="NCBI Taxonomy" id="8090"/>
    <lineage>
        <taxon>Eukaryota</taxon>
        <taxon>Metazoa</taxon>
        <taxon>Chordata</taxon>
        <taxon>Craniata</taxon>
        <taxon>Vertebrata</taxon>
        <taxon>Euteleostomi</taxon>
        <taxon>Actinopterygii</taxon>
        <taxon>Neopterygii</taxon>
        <taxon>Teleostei</taxon>
        <taxon>Neoteleostei</taxon>
        <taxon>Acanthomorphata</taxon>
        <taxon>Ovalentaria</taxon>
        <taxon>Atherinomorphae</taxon>
        <taxon>Beloniformes</taxon>
        <taxon>Adrianichthyidae</taxon>
        <taxon>Oryziinae</taxon>
        <taxon>Oryzias</taxon>
    </lineage>
</organism>
<evidence type="ECO:0000313" key="4">
    <source>
        <dbReference type="Proteomes" id="UP000265180"/>
    </source>
</evidence>
<dbReference type="Ensembl" id="ENSORLT00020014993.1">
    <property type="protein sequence ID" value="ENSORLP00020021274.1"/>
    <property type="gene ID" value="ENSORLG00020022406.1"/>
</dbReference>
<dbReference type="InterPro" id="IPR016137">
    <property type="entry name" value="RGS"/>
</dbReference>
<evidence type="ECO:0000256" key="1">
    <source>
        <dbReference type="SAM" id="MobiDB-lite"/>
    </source>
</evidence>
<evidence type="ECO:0000313" key="3">
    <source>
        <dbReference type="Ensembl" id="ENSORLP00020021274.1"/>
    </source>
</evidence>
<reference evidence="3" key="3">
    <citation type="submission" date="2025-08" db="UniProtKB">
        <authorList>
            <consortium name="Ensembl"/>
        </authorList>
    </citation>
    <scope>IDENTIFICATION</scope>
    <source>
        <strain evidence="3">HNI</strain>
    </source>
</reference>
<feature type="region of interest" description="Disordered" evidence="1">
    <location>
        <begin position="238"/>
        <end position="270"/>
    </location>
</feature>
<accession>A0A3P9LKQ1</accession>
<dbReference type="PROSITE" id="PS50132">
    <property type="entry name" value="RGS"/>
    <property type="match status" value="2"/>
</dbReference>
<dbReference type="PANTHER" id="PTHR46583:SF1">
    <property type="entry name" value="REGULATOR OF G-PROTEIN SIGNALING 22"/>
    <property type="match status" value="1"/>
</dbReference>
<feature type="domain" description="RGS" evidence="2">
    <location>
        <begin position="288"/>
        <end position="342"/>
    </location>
</feature>
<reference evidence="3 4" key="2">
    <citation type="submission" date="2017-04" db="EMBL/GenBank/DDBJ databases">
        <title>CpG methylation of centromeres and impact of large insertions on vertebrate speciation.</title>
        <authorList>
            <person name="Ichikawa K."/>
            <person name="Yoshimura J."/>
            <person name="Morishita S."/>
        </authorList>
    </citation>
    <scope>NUCLEOTIDE SEQUENCE</scope>
    <source>
        <strain evidence="3 4">HNI</strain>
    </source>
</reference>
<dbReference type="GO" id="GO:0009966">
    <property type="term" value="P:regulation of signal transduction"/>
    <property type="evidence" value="ECO:0007669"/>
    <property type="project" value="InterPro"/>
</dbReference>
<protein>
    <recommendedName>
        <fullName evidence="2">RGS domain-containing protein</fullName>
    </recommendedName>
</protein>
<dbReference type="AlphaFoldDB" id="A0A3P9LKQ1"/>
<dbReference type="InterPro" id="IPR044926">
    <property type="entry name" value="RGS_subdomain_2"/>
</dbReference>
<dbReference type="SUPFAM" id="SSF48097">
    <property type="entry name" value="Regulator of G-protein signaling, RGS"/>
    <property type="match status" value="4"/>
</dbReference>
<sequence length="1042" mass="120446">MCEVFSSDFSHLTADNFESRLASDDLLVHFFNDFLSLTSFSEDVLYNRESGRLEVLDGAVERVSRAIRTALLRTKSKLLSGDPSVLTSPVENHYTVCCLDRQQGMGWITRERLPFFLQSDCFFEYKLAKLLLQSYVTLCSRTRNRNAPQTPPPHLNGGNIRPSEASLSQSQGCSFPHSVREECVGSQSEQERLLPDLAAGVREEPPLRMSYHQTPDDLLDGGGGQVSSDALYAMDGQSAVNKDASKRHCTSTENEGEEGAERDEKNEGRVKLPEEASAVCWHCRGDGKAGLEEFKEFLRGTPAEHLLELWMDIERLKTTCKDRKERYLVLMRSRYLHCSSPTSLRAELLSRLGLSTSPCWTEEKLHAAQSSLTESLFCYWALRFWTSQHAQQISILEQKAANCCSIPLWVGCGSVPVFHPVSSSYLSPTTPQLSRRSQLQRCRGRSEMLKALCVEFYAGFYFTRFCEQSGNQRWINAIYFWTDLQHFHQLFYQEGLDPFTVQREAQLLNFTYIFSLARRSLGVDEEIRREVHHRLRPAFEELFDRVEEHVLNILREAWTQLLRRDEESFQQVCVQEVVRCINSEEYQELQSLKKETERRKNEVEHCSSNLFPLPATFSNDSNPSQALGLWACVPPSYRGYRLSFLMDERQELIHFMSFLRDHEASVHLMCWLDVEQYQTSPQKEAILRQERWQRLASKYLNEEYFFGAGSPATGEQQQQIVRLAGGPERLQSQCLPNAAVQEIQDIVRNHIEETWLPLFLAMPEFTKRQKDKVKLQGADRLSQHVRHRRQTRREASEAQGMRMSASTEIRQVLLHPSSCQQFLSFVSLKGDFLENDVRFWLEVQRYKDLCHSHSDEATIQQKISIIISCFINSSMPPALQIDIPPDQAQRILEERHQLGPYIFREAQMSVFNELMTMWPEFQDFRSSVGEEQLLSVLEQKRAGHRARVRRQRRKEEEEEEERRTQELKLQELSLLEEADYEDKEEGGGKESLRRPSRALLMETRPLLWSYSKYMAGLQKEEALLRRQSQLEASSSTSAGASD</sequence>
<feature type="compositionally biased region" description="Acidic residues" evidence="1">
    <location>
        <begin position="974"/>
        <end position="984"/>
    </location>
</feature>